<sequence length="83" mass="8688">MGSSKRGRNNFQPLPLKTNHGSPMAKEGEHVDSGCGAEKNVDVVLSCATQSPLPLIEEGDEEDEGKTIGDTFDGGCGGNVQNE</sequence>
<feature type="region of interest" description="Disordered" evidence="1">
    <location>
        <begin position="52"/>
        <end position="83"/>
    </location>
</feature>
<organism evidence="2 3">
    <name type="scientific">Lithospermum erythrorhizon</name>
    <name type="common">Purple gromwell</name>
    <name type="synonym">Lithospermum officinale var. erythrorhizon</name>
    <dbReference type="NCBI Taxonomy" id="34254"/>
    <lineage>
        <taxon>Eukaryota</taxon>
        <taxon>Viridiplantae</taxon>
        <taxon>Streptophyta</taxon>
        <taxon>Embryophyta</taxon>
        <taxon>Tracheophyta</taxon>
        <taxon>Spermatophyta</taxon>
        <taxon>Magnoliopsida</taxon>
        <taxon>eudicotyledons</taxon>
        <taxon>Gunneridae</taxon>
        <taxon>Pentapetalae</taxon>
        <taxon>asterids</taxon>
        <taxon>lamiids</taxon>
        <taxon>Boraginales</taxon>
        <taxon>Boraginaceae</taxon>
        <taxon>Boraginoideae</taxon>
        <taxon>Lithospermeae</taxon>
        <taxon>Lithospermum</taxon>
    </lineage>
</organism>
<evidence type="ECO:0000313" key="2">
    <source>
        <dbReference type="EMBL" id="GAA0164482.1"/>
    </source>
</evidence>
<gene>
    <name evidence="2" type="ORF">LIER_39797</name>
</gene>
<evidence type="ECO:0000256" key="1">
    <source>
        <dbReference type="SAM" id="MobiDB-lite"/>
    </source>
</evidence>
<feature type="region of interest" description="Disordered" evidence="1">
    <location>
        <begin position="1"/>
        <end position="33"/>
    </location>
</feature>
<feature type="compositionally biased region" description="Gly residues" evidence="1">
    <location>
        <begin position="72"/>
        <end position="83"/>
    </location>
</feature>
<evidence type="ECO:0000313" key="3">
    <source>
        <dbReference type="Proteomes" id="UP001454036"/>
    </source>
</evidence>
<reference evidence="2 3" key="1">
    <citation type="submission" date="2024-01" db="EMBL/GenBank/DDBJ databases">
        <title>The complete chloroplast genome sequence of Lithospermum erythrorhizon: insights into the phylogenetic relationship among Boraginaceae species and the maternal lineages of purple gromwells.</title>
        <authorList>
            <person name="Okada T."/>
            <person name="Watanabe K."/>
        </authorList>
    </citation>
    <scope>NUCLEOTIDE SEQUENCE [LARGE SCALE GENOMIC DNA]</scope>
</reference>
<dbReference type="AlphaFoldDB" id="A0AAV3QK81"/>
<protein>
    <submittedName>
        <fullName evidence="2">Uncharacterized protein</fullName>
    </submittedName>
</protein>
<dbReference type="EMBL" id="BAABME010021892">
    <property type="protein sequence ID" value="GAA0164482.1"/>
    <property type="molecule type" value="Genomic_DNA"/>
</dbReference>
<comment type="caution">
    <text evidence="2">The sequence shown here is derived from an EMBL/GenBank/DDBJ whole genome shotgun (WGS) entry which is preliminary data.</text>
</comment>
<dbReference type="Proteomes" id="UP001454036">
    <property type="component" value="Unassembled WGS sequence"/>
</dbReference>
<proteinExistence type="predicted"/>
<accession>A0AAV3QK81</accession>
<keyword evidence="3" id="KW-1185">Reference proteome</keyword>
<name>A0AAV3QK81_LITER</name>